<evidence type="ECO:0000313" key="5">
    <source>
        <dbReference type="EMBL" id="CEK88636.1"/>
    </source>
</evidence>
<keyword evidence="1" id="KW-0472">Membrane</keyword>
<evidence type="ECO:0000313" key="4">
    <source>
        <dbReference type="EMBL" id="CEK88635.1"/>
    </source>
</evidence>
<evidence type="ECO:0000256" key="1">
    <source>
        <dbReference type="SAM" id="Phobius"/>
    </source>
</evidence>
<dbReference type="EMBL" id="HACG01041770">
    <property type="protein sequence ID" value="CEK88635.1"/>
    <property type="molecule type" value="Transcribed_RNA"/>
</dbReference>
<accession>A0A0B7B5J6</accession>
<keyword evidence="1" id="KW-1133">Transmembrane helix</keyword>
<proteinExistence type="predicted"/>
<dbReference type="AlphaFoldDB" id="A0A0B7B5J6"/>
<evidence type="ECO:0000313" key="2">
    <source>
        <dbReference type="EMBL" id="CEK88629.1"/>
    </source>
</evidence>
<organism evidence="2">
    <name type="scientific">Arion vulgaris</name>
    <dbReference type="NCBI Taxonomy" id="1028688"/>
    <lineage>
        <taxon>Eukaryota</taxon>
        <taxon>Metazoa</taxon>
        <taxon>Spiralia</taxon>
        <taxon>Lophotrochozoa</taxon>
        <taxon>Mollusca</taxon>
        <taxon>Gastropoda</taxon>
        <taxon>Heterobranchia</taxon>
        <taxon>Euthyneura</taxon>
        <taxon>Panpulmonata</taxon>
        <taxon>Eupulmonata</taxon>
        <taxon>Stylommatophora</taxon>
        <taxon>Helicina</taxon>
        <taxon>Arionoidea</taxon>
        <taxon>Arionidae</taxon>
        <taxon>Arion</taxon>
    </lineage>
</organism>
<evidence type="ECO:0000313" key="3">
    <source>
        <dbReference type="EMBL" id="CEK88632.1"/>
    </source>
</evidence>
<keyword evidence="1" id="KW-0812">Transmembrane</keyword>
<dbReference type="EMBL" id="HACG01041767">
    <property type="protein sequence ID" value="CEK88632.1"/>
    <property type="molecule type" value="Transcribed_RNA"/>
</dbReference>
<dbReference type="EMBL" id="HACG01041771">
    <property type="protein sequence ID" value="CEK88636.1"/>
    <property type="molecule type" value="Transcribed_RNA"/>
</dbReference>
<protein>
    <submittedName>
        <fullName evidence="2">Uncharacterized protein</fullName>
    </submittedName>
</protein>
<sequence>MQSSSFQSTKYRSAFCHMLEIFSQKHRRQSLPAVTNVYLQGKVQKTFKKVDRADYIELLYENKTINRATMVGFVLFNEIKFVHNSSSFQFLVHLRIVLFIMVTTTKDFFVFSGYWYPLFSMVNVLNGTCVV</sequence>
<name>A0A0B7B5J6_9EUPU</name>
<feature type="transmembrane region" description="Helical" evidence="1">
    <location>
        <begin position="96"/>
        <end position="116"/>
    </location>
</feature>
<gene>
    <name evidence="2" type="primary">ORF166257</name>
    <name evidence="3" type="synonym">ORF166269</name>
    <name evidence="4" type="synonym">ORF166279</name>
    <name evidence="5" type="synonym">ORF166283</name>
</gene>
<dbReference type="EMBL" id="HACG01041764">
    <property type="protein sequence ID" value="CEK88629.1"/>
    <property type="molecule type" value="Transcribed_RNA"/>
</dbReference>
<reference evidence="2" key="1">
    <citation type="submission" date="2014-12" db="EMBL/GenBank/DDBJ databases">
        <title>Insight into the proteome of Arion vulgaris.</title>
        <authorList>
            <person name="Aradska J."/>
            <person name="Bulat T."/>
            <person name="Smidak R."/>
            <person name="Sarate P."/>
            <person name="Gangsoo J."/>
            <person name="Sialana F."/>
            <person name="Bilban M."/>
            <person name="Lubec G."/>
        </authorList>
    </citation>
    <scope>NUCLEOTIDE SEQUENCE</scope>
    <source>
        <tissue evidence="2">Skin</tissue>
    </source>
</reference>